<dbReference type="Pfam" id="PF13432">
    <property type="entry name" value="TPR_16"/>
    <property type="match status" value="1"/>
</dbReference>
<dbReference type="GO" id="GO:0000993">
    <property type="term" value="F:RNA polymerase II complex binding"/>
    <property type="evidence" value="ECO:0007669"/>
    <property type="project" value="TreeGrafter"/>
</dbReference>
<dbReference type="Pfam" id="PF13424">
    <property type="entry name" value="TPR_12"/>
    <property type="match status" value="1"/>
</dbReference>
<dbReference type="AlphaFoldDB" id="A0AAD9FR28"/>
<feature type="compositionally biased region" description="Basic and acidic residues" evidence="4">
    <location>
        <begin position="1048"/>
        <end position="1065"/>
    </location>
</feature>
<protein>
    <submittedName>
        <fullName evidence="5">Pol II transcription elongation factor</fullName>
    </submittedName>
</protein>
<feature type="compositionally biased region" description="Basic and acidic residues" evidence="4">
    <location>
        <begin position="988"/>
        <end position="1007"/>
    </location>
</feature>
<evidence type="ECO:0000256" key="4">
    <source>
        <dbReference type="SAM" id="MobiDB-lite"/>
    </source>
</evidence>
<name>A0AAD9FR28_PAPLA</name>
<keyword evidence="5" id="KW-0251">Elongation factor</keyword>
<feature type="compositionally biased region" description="Polar residues" evidence="4">
    <location>
        <begin position="1157"/>
        <end position="1166"/>
    </location>
</feature>
<gene>
    <name evidence="5" type="ORF">DB88DRAFT_451790</name>
</gene>
<dbReference type="GO" id="GO:0016593">
    <property type="term" value="C:Cdc73/Paf1 complex"/>
    <property type="evidence" value="ECO:0007669"/>
    <property type="project" value="TreeGrafter"/>
</dbReference>
<dbReference type="GO" id="GO:0006355">
    <property type="term" value="P:regulation of DNA-templated transcription"/>
    <property type="evidence" value="ECO:0007669"/>
    <property type="project" value="InterPro"/>
</dbReference>
<dbReference type="Gene3D" id="1.25.40.10">
    <property type="entry name" value="Tetratricopeptide repeat domain"/>
    <property type="match status" value="4"/>
</dbReference>
<dbReference type="InterPro" id="IPR011990">
    <property type="entry name" value="TPR-like_helical_dom_sf"/>
</dbReference>
<evidence type="ECO:0000256" key="1">
    <source>
        <dbReference type="ARBA" id="ARBA00022737"/>
    </source>
</evidence>
<dbReference type="Pfam" id="PF13181">
    <property type="entry name" value="TPR_8"/>
    <property type="match status" value="1"/>
</dbReference>
<feature type="repeat" description="TPR" evidence="3">
    <location>
        <begin position="813"/>
        <end position="846"/>
    </location>
</feature>
<evidence type="ECO:0000313" key="5">
    <source>
        <dbReference type="EMBL" id="KAK1924641.1"/>
    </source>
</evidence>
<accession>A0AAD9FR28</accession>
<comment type="caution">
    <text evidence="5">The sequence shown here is derived from an EMBL/GenBank/DDBJ whole genome shotgun (WGS) entry which is preliminary data.</text>
</comment>
<dbReference type="InterPro" id="IPR031101">
    <property type="entry name" value="Ctr9"/>
</dbReference>
<keyword evidence="2 3" id="KW-0802">TPR repeat</keyword>
<proteinExistence type="predicted"/>
<keyword evidence="5" id="KW-0648">Protein biosynthesis</keyword>
<reference evidence="5" key="1">
    <citation type="submission" date="2023-02" db="EMBL/GenBank/DDBJ databases">
        <title>Identification and recombinant expression of a fungal hydrolase from Papiliotrema laurentii that hydrolyzes apple cutin and clears colloidal polyester polyurethane.</title>
        <authorList>
            <consortium name="DOE Joint Genome Institute"/>
            <person name="Roman V.A."/>
            <person name="Bojanowski C."/>
            <person name="Crable B.R."/>
            <person name="Wagner D.N."/>
            <person name="Hung C.S."/>
            <person name="Nadeau L.J."/>
            <person name="Schratz L."/>
            <person name="Haridas S."/>
            <person name="Pangilinan J."/>
            <person name="Lipzen A."/>
            <person name="Na H."/>
            <person name="Yan M."/>
            <person name="Ng V."/>
            <person name="Grigoriev I.V."/>
            <person name="Spatafora J.W."/>
            <person name="Barlow D."/>
            <person name="Biffinger J."/>
            <person name="Kelley-Loughnane N."/>
            <person name="Varaljay V.A."/>
            <person name="Crookes-Goodson W.J."/>
        </authorList>
    </citation>
    <scope>NUCLEOTIDE SEQUENCE</scope>
    <source>
        <strain evidence="5">5307AH</strain>
    </source>
</reference>
<evidence type="ECO:0000256" key="3">
    <source>
        <dbReference type="PROSITE-ProRule" id="PRU00339"/>
    </source>
</evidence>
<evidence type="ECO:0000313" key="6">
    <source>
        <dbReference type="Proteomes" id="UP001182556"/>
    </source>
</evidence>
<dbReference type="PANTHER" id="PTHR14027:SF2">
    <property type="entry name" value="RNA POLYMERASE-ASSOCIATED PROTEIN CTR9 HOMOLOG"/>
    <property type="match status" value="1"/>
</dbReference>
<dbReference type="EMBL" id="JAODAN010000004">
    <property type="protein sequence ID" value="KAK1924641.1"/>
    <property type="molecule type" value="Genomic_DNA"/>
</dbReference>
<dbReference type="PANTHER" id="PTHR14027">
    <property type="entry name" value="RNA POLYMERASE-ASSOCIATED PROTEIN CTR9"/>
    <property type="match status" value="1"/>
</dbReference>
<organism evidence="5 6">
    <name type="scientific">Papiliotrema laurentii</name>
    <name type="common">Cryptococcus laurentii</name>
    <dbReference type="NCBI Taxonomy" id="5418"/>
    <lineage>
        <taxon>Eukaryota</taxon>
        <taxon>Fungi</taxon>
        <taxon>Dikarya</taxon>
        <taxon>Basidiomycota</taxon>
        <taxon>Agaricomycotina</taxon>
        <taxon>Tremellomycetes</taxon>
        <taxon>Tremellales</taxon>
        <taxon>Rhynchogastremaceae</taxon>
        <taxon>Papiliotrema</taxon>
    </lineage>
</organism>
<feature type="compositionally biased region" description="Basic and acidic residues" evidence="4">
    <location>
        <begin position="1073"/>
        <end position="1089"/>
    </location>
</feature>
<sequence length="1210" mass="133399">MSAAVSPPAADVVPQERTRTIVGQGGVQTDLDLDNIGDPETADIIPDLLADYAADCNDWTAIAQEHWKQGRMDRAEELIRKGIEFFGGRSARGHDHQALFYLHTMLAHLQLALSRTAPKLSIPYAKYDKLDPKMRLKEAYYTEAATNLNRADQALSALGMTVADEPAILALGKIILCLARGQPNVAQPMVDRLLLRQPNNLIALTAQARLQFARRSHEAALQTYQKLLALAPEMTPDPRIGLGLCAWVLGDRKMARRAWERALSRDPNSWVSLLLLGLASLNQAREPSASREERLAFETEGIALVQRSFKLNNKSAAAALALASVSGQSGQLPLASKLAERAIQMADNRRHSALANAERGRLGFIAGDVADAGPFIAAAKSEEGAGVNILAELTLGQIAIKNGNLREALNFIEQTAKKLNGKGPLEYTVLHACLLAYPHPGMKDDEIAKNQLTARTMLTELHNLVASASTEEDFAKLRGVAQDADIFVDLARLWQDESLEKAIGAYQTAVSIASDESEDKPVDYRAIRLSSNLGTLYQLQGNVETAERMYQEALSKVASEEGNDAETIKTILAYNLARAYEEEGDIPKATQWYRDVLRQHPEHMESKVRLAMIAAAAGRNFDAHTLLKECLKADETNITLRSVYTNFLISIGSHKEALVFTSQTLKYDRYDAATFASLGWLHFALGREAKSSQELAGRTKEYLRSAEAYQRALDLDPKSAVAAQGLAIALAEDTLSIALSAVGSDEVKTRMRLAGQALTIFSRIADSLPSGAVNVNIGHCYFARGEEEKAIQAYEAASNHFKGKNVSVLLYLARAWYAYANSLTNFSAMSKALSYCQQAMHIQPSDRAILYNIAMILQKGAELILGLDPSKRTLEELKTAVEHAQQAANIFRGLADDRSGALPYDADLADQRARYGDGLLRRAPAEIEKQTAYEGEAQARVEEARRIREEEQRKLQEAEAARKKELEQKAAELEERRRIAREEAQKWQEELNQREQEEAERKAQAAEKRRKRKEEGEIDSADENGEPREKKPRKKKSGGGKKSRKVRSKSEISTDEEERARLDRAAEEEDEARDSGDERVKPEDEEARRAAKAQNTLAMLRNKRKAKRSAGDDDEAANKRGKQFKSKEVIEDSDEEADDATPAERTPRPEGDETNDVSRATSPQEGTTREGTADNDRGDSDGEAALNGGSETGKMDVEPSVGGDTTEDED</sequence>
<dbReference type="PROSITE" id="PS50005">
    <property type="entry name" value="TPR"/>
    <property type="match status" value="2"/>
</dbReference>
<dbReference type="Proteomes" id="UP001182556">
    <property type="component" value="Unassembled WGS sequence"/>
</dbReference>
<dbReference type="GO" id="GO:0006368">
    <property type="term" value="P:transcription elongation by RNA polymerase II"/>
    <property type="evidence" value="ECO:0007669"/>
    <property type="project" value="TreeGrafter"/>
</dbReference>
<keyword evidence="6" id="KW-1185">Reference proteome</keyword>
<dbReference type="SMART" id="SM00028">
    <property type="entry name" value="TPR"/>
    <property type="match status" value="10"/>
</dbReference>
<feature type="compositionally biased region" description="Basic and acidic residues" evidence="4">
    <location>
        <begin position="1167"/>
        <end position="1180"/>
    </location>
</feature>
<dbReference type="InterPro" id="IPR019734">
    <property type="entry name" value="TPR_rpt"/>
</dbReference>
<feature type="compositionally biased region" description="Acidic residues" evidence="4">
    <location>
        <begin position="1131"/>
        <end position="1141"/>
    </location>
</feature>
<keyword evidence="1" id="KW-0677">Repeat</keyword>
<feature type="compositionally biased region" description="Basic residues" evidence="4">
    <location>
        <begin position="1030"/>
        <end position="1047"/>
    </location>
</feature>
<evidence type="ECO:0000256" key="2">
    <source>
        <dbReference type="ARBA" id="ARBA00022803"/>
    </source>
</evidence>
<dbReference type="GO" id="GO:0003746">
    <property type="term" value="F:translation elongation factor activity"/>
    <property type="evidence" value="ECO:0007669"/>
    <property type="project" value="UniProtKB-KW"/>
</dbReference>
<feature type="repeat" description="TPR" evidence="3">
    <location>
        <begin position="570"/>
        <end position="603"/>
    </location>
</feature>
<dbReference type="SUPFAM" id="SSF48452">
    <property type="entry name" value="TPR-like"/>
    <property type="match status" value="2"/>
</dbReference>
<feature type="region of interest" description="Disordered" evidence="4">
    <location>
        <begin position="988"/>
        <end position="1210"/>
    </location>
</feature>